<organism evidence="6 7">
    <name type="scientific">Durusdinium trenchii</name>
    <dbReference type="NCBI Taxonomy" id="1381693"/>
    <lineage>
        <taxon>Eukaryota</taxon>
        <taxon>Sar</taxon>
        <taxon>Alveolata</taxon>
        <taxon>Dinophyceae</taxon>
        <taxon>Suessiales</taxon>
        <taxon>Symbiodiniaceae</taxon>
        <taxon>Durusdinium</taxon>
    </lineage>
</organism>
<dbReference type="InterPro" id="IPR000595">
    <property type="entry name" value="cNMP-bd_dom"/>
</dbReference>
<accession>A0ABP0IDS6</accession>
<feature type="domain" description="Cyclic nucleotide-binding" evidence="3">
    <location>
        <begin position="566"/>
        <end position="610"/>
    </location>
</feature>
<keyword evidence="2" id="KW-0812">Transmembrane</keyword>
<gene>
    <name evidence="6" type="ORF">SCF082_LOCUS6096</name>
</gene>
<dbReference type="InterPro" id="IPR002059">
    <property type="entry name" value="CSP_DNA-bd"/>
</dbReference>
<dbReference type="Pfam" id="PF00027">
    <property type="entry name" value="cNMP_binding"/>
    <property type="match status" value="1"/>
</dbReference>
<dbReference type="PANTHER" id="PTHR23011">
    <property type="entry name" value="CYCLIC NUCLEOTIDE-BINDING DOMAIN CONTAINING PROTEIN"/>
    <property type="match status" value="1"/>
</dbReference>
<feature type="domain" description="Cyclic nucleotide-binding" evidence="3">
    <location>
        <begin position="749"/>
        <end position="820"/>
    </location>
</feature>
<keyword evidence="6" id="KW-0675">Receptor</keyword>
<keyword evidence="2" id="KW-1133">Transmembrane helix</keyword>
<protein>
    <submittedName>
        <fullName evidence="6">Vesicle transport v-SNARE 12 (AtVTI12) (Vesicle soluble NSF attachment protein receptor VTI1b) (AtVTI1b) (Vesicle transport v-SNARE protein VTI1b)</fullName>
    </submittedName>
</protein>
<evidence type="ECO:0000256" key="1">
    <source>
        <dbReference type="SAM" id="MobiDB-lite"/>
    </source>
</evidence>
<dbReference type="PROSITE" id="PS51857">
    <property type="entry name" value="CSD_2"/>
    <property type="match status" value="1"/>
</dbReference>
<proteinExistence type="predicted"/>
<feature type="transmembrane region" description="Helical" evidence="2">
    <location>
        <begin position="1258"/>
        <end position="1281"/>
    </location>
</feature>
<feature type="domain" description="Cyclic nucleotide-binding" evidence="3">
    <location>
        <begin position="632"/>
        <end position="684"/>
    </location>
</feature>
<dbReference type="PROSITE" id="PS50042">
    <property type="entry name" value="CNMP_BINDING_3"/>
    <property type="match status" value="4"/>
</dbReference>
<dbReference type="InterPro" id="IPR000727">
    <property type="entry name" value="T_SNARE_dom"/>
</dbReference>
<dbReference type="SUPFAM" id="SSF51206">
    <property type="entry name" value="cAMP-binding domain-like"/>
    <property type="match status" value="2"/>
</dbReference>
<sequence>MTSQRSLPGFGFVSREEAKAQNGRGDVFLHFSDLDGGLTSSDLAVGVRVRFRWEAAKDSRGPGGRARLVSLVPSHPVVELSAPRPRPTRTGRVYHKDTILAMRGWMHKRGQVEKRQKWPLRPDGLPREIVFPFTIYLPDFYWEEEDQRALAHANDEQRVQMLEARLDYEGGADSNNAETFGENWALETWSYEDAVAANNMIRAAEAEAEAAASYEAASYEAASYEYGGHRDHGQCAERTSTASDDSCRIECKMHGEEQGHGVEKGWAPELCGRTRAAEFLRLSLPVDAWTDSAVSRTYKKPGLVGAPQRVPDPGGLGRWNRIAPRERVGGSAWLVRGSQVRPDPQNDPQAAEREREKLERLVEALQARQHADESGGDVMSEGSSSPKSSTGQKEDWSTMVEQLLRGYEFFKPLEELSPGLVQRLAKEVIYQEIQAEEIIFRQHDPPDGCWVVLSGSVGVFIFKRNELLDDEPPTPREEYDPSEFNTLQEERERMKQRGALRSAKTAKDLADLLTGQAEVTNPKAAKSKAGASALESWAKAEDEEPRYKSIEGFSTWSFSSVLGVQVAQLGAGRIFGELALQTNHPRAASIKCLETTAFLRIPYTTYQAVVKDIFEGLRLQQECSKILQGCSFFREIEKNQPGVIKELASRGCTMHEERKDQVLFRQGDPALNCYIILEGTIDVLIWKAEKRSKSGGLAKVRDDQPTPRFQEPLDKRTTMTEALAIWKKTADGKSNKKKFDPWPSPFTRYKTTEGFSSFAKDSKYGARVIQLKPGSIVGELALQTNEPRAATIKCATDCKFMVVGKETFREVMHEHLEMMKFFNTNLPGCKKLEYTGQHPCVHFVKRTFPENYSFMFEGIIASEPALFLMQQGTIEFRRHTHVAENSAYANRHHPLAAARLPELPLASRQSTSARRNQRLAQLQALQAAGDQRYEAPLVCQLKKDLKELQTTTAVFRATVVENPELPVKSRIRGSKWIISDVLEAPGVFCTMPFLPLPIPEPLLVVSTTIVEAYHLGGPLVDKLPQQVRLVLKEHLFKATVRRMNNDGRTDVDHFPMMAMASLAEAVAAGNDAALRVAPEDPEYASEFVRLREVAISKIQAAKDSPDSPEQVKSAVLAVVAMEQNWRQINVQLRLGLSGASGLDDQVKSWGQEVKHMRRDLDAIVEERNRRSLNLGSSIERGSALQATEMMDRSSQKLKEAKRVALETEEVGQGVLADLEAQRETILHVRDNVRTIDSELTQARRSLDRMIALAQRNRMATLIIASVFSLGLAFWLACFLGLSLQKTLLCAIALVLTLVLGLTVRRRLRTGRWELPIHH</sequence>
<evidence type="ECO:0000259" key="3">
    <source>
        <dbReference type="PROSITE" id="PS50042"/>
    </source>
</evidence>
<feature type="region of interest" description="Disordered" evidence="1">
    <location>
        <begin position="335"/>
        <end position="355"/>
    </location>
</feature>
<feature type="domain" description="CSD" evidence="5">
    <location>
        <begin position="1"/>
        <end position="71"/>
    </location>
</feature>
<reference evidence="6 7" key="1">
    <citation type="submission" date="2024-02" db="EMBL/GenBank/DDBJ databases">
        <authorList>
            <person name="Chen Y."/>
            <person name="Shah S."/>
            <person name="Dougan E. K."/>
            <person name="Thang M."/>
            <person name="Chan C."/>
        </authorList>
    </citation>
    <scope>NUCLEOTIDE SEQUENCE [LARGE SCALE GENOMIC DNA]</scope>
</reference>
<evidence type="ECO:0000256" key="2">
    <source>
        <dbReference type="SAM" id="Phobius"/>
    </source>
</evidence>
<feature type="domain" description="Cyclic nucleotide-binding" evidence="3">
    <location>
        <begin position="409"/>
        <end position="460"/>
    </location>
</feature>
<dbReference type="PANTHER" id="PTHR23011:SF28">
    <property type="entry name" value="CYCLIC NUCLEOTIDE-BINDING DOMAIN CONTAINING PROTEIN"/>
    <property type="match status" value="1"/>
</dbReference>
<dbReference type="Proteomes" id="UP001642464">
    <property type="component" value="Unassembled WGS sequence"/>
</dbReference>
<dbReference type="InterPro" id="IPR018490">
    <property type="entry name" value="cNMP-bd_dom_sf"/>
</dbReference>
<dbReference type="Gene3D" id="2.40.50.140">
    <property type="entry name" value="Nucleic acid-binding proteins"/>
    <property type="match status" value="1"/>
</dbReference>
<feature type="compositionally biased region" description="Low complexity" evidence="1">
    <location>
        <begin position="380"/>
        <end position="389"/>
    </location>
</feature>
<dbReference type="InterPro" id="IPR014710">
    <property type="entry name" value="RmlC-like_jellyroll"/>
</dbReference>
<feature type="domain" description="T-SNARE coiled-coil homology" evidence="4">
    <location>
        <begin position="1187"/>
        <end position="1249"/>
    </location>
</feature>
<evidence type="ECO:0000313" key="7">
    <source>
        <dbReference type="Proteomes" id="UP001642464"/>
    </source>
</evidence>
<comment type="caution">
    <text evidence="6">The sequence shown here is derived from an EMBL/GenBank/DDBJ whole genome shotgun (WGS) entry which is preliminary data.</text>
</comment>
<dbReference type="SMART" id="SM00397">
    <property type="entry name" value="t_SNARE"/>
    <property type="match status" value="1"/>
</dbReference>
<evidence type="ECO:0000313" key="6">
    <source>
        <dbReference type="EMBL" id="CAK8999529.1"/>
    </source>
</evidence>
<name>A0ABP0IDS6_9DINO</name>
<dbReference type="Pfam" id="PF12352">
    <property type="entry name" value="V-SNARE_C"/>
    <property type="match status" value="1"/>
</dbReference>
<dbReference type="PROSITE" id="PS50192">
    <property type="entry name" value="T_SNARE"/>
    <property type="match status" value="1"/>
</dbReference>
<dbReference type="EMBL" id="CAXAMM010003336">
    <property type="protein sequence ID" value="CAK8999529.1"/>
    <property type="molecule type" value="Genomic_DNA"/>
</dbReference>
<dbReference type="CDD" id="cd15862">
    <property type="entry name" value="SNARE_Vti1"/>
    <property type="match status" value="1"/>
</dbReference>
<dbReference type="Gene3D" id="2.60.120.10">
    <property type="entry name" value="Jelly Rolls"/>
    <property type="match status" value="2"/>
</dbReference>
<keyword evidence="7" id="KW-1185">Reference proteome</keyword>
<dbReference type="PROSITE" id="PS00889">
    <property type="entry name" value="CNMP_BINDING_2"/>
    <property type="match status" value="2"/>
</dbReference>
<evidence type="ECO:0000259" key="5">
    <source>
        <dbReference type="PROSITE" id="PS51857"/>
    </source>
</evidence>
<dbReference type="CDD" id="cd00038">
    <property type="entry name" value="CAP_ED"/>
    <property type="match status" value="2"/>
</dbReference>
<feature type="transmembrane region" description="Helical" evidence="2">
    <location>
        <begin position="1287"/>
        <end position="1303"/>
    </location>
</feature>
<feature type="region of interest" description="Disordered" evidence="1">
    <location>
        <begin position="368"/>
        <end position="396"/>
    </location>
</feature>
<dbReference type="InterPro" id="IPR018488">
    <property type="entry name" value="cNMP-bd_CS"/>
</dbReference>
<evidence type="ECO:0000259" key="4">
    <source>
        <dbReference type="PROSITE" id="PS50192"/>
    </source>
</evidence>
<keyword evidence="2" id="KW-0472">Membrane</keyword>
<dbReference type="InterPro" id="IPR012340">
    <property type="entry name" value="NA-bd_OB-fold"/>
</dbReference>
<dbReference type="Gene3D" id="1.20.5.110">
    <property type="match status" value="1"/>
</dbReference>
<dbReference type="SUPFAM" id="SSF58038">
    <property type="entry name" value="SNARE fusion complex"/>
    <property type="match status" value="1"/>
</dbReference>